<keyword evidence="3" id="KW-1185">Reference proteome</keyword>
<keyword evidence="1" id="KW-0732">Signal</keyword>
<dbReference type="EMBL" id="WOWK01000190">
    <property type="protein sequence ID" value="KAF0315696.1"/>
    <property type="molecule type" value="Genomic_DNA"/>
</dbReference>
<reference evidence="2 3" key="1">
    <citation type="submission" date="2019-12" db="EMBL/GenBank/DDBJ databases">
        <title>A genome sequence resource for the geographically widespread anthracnose pathogen Colletotrichum asianum.</title>
        <authorList>
            <person name="Meng Y."/>
        </authorList>
    </citation>
    <scope>NUCLEOTIDE SEQUENCE [LARGE SCALE GENOMIC DNA]</scope>
    <source>
        <strain evidence="2 3">ICMP 18580</strain>
    </source>
</reference>
<dbReference type="OrthoDB" id="4834424at2759"/>
<name>A0A8H3VY83_9PEZI</name>
<feature type="signal peptide" evidence="1">
    <location>
        <begin position="1"/>
        <end position="16"/>
    </location>
</feature>
<comment type="caution">
    <text evidence="2">The sequence shown here is derived from an EMBL/GenBank/DDBJ whole genome shotgun (WGS) entry which is preliminary data.</text>
</comment>
<protein>
    <recommendedName>
        <fullName evidence="4">Secreted protein</fullName>
    </recommendedName>
</protein>
<evidence type="ECO:0008006" key="4">
    <source>
        <dbReference type="Google" id="ProtNLM"/>
    </source>
</evidence>
<evidence type="ECO:0000256" key="1">
    <source>
        <dbReference type="SAM" id="SignalP"/>
    </source>
</evidence>
<proteinExistence type="predicted"/>
<sequence length="166" mass="18076">MKRIALIMIFCAVGSAAPANEPRQASTFYKIDDFYAGSGPKSSSTSYSFEVGIVTESGAMINQASCRSSSGDNYHSPSIPPTWTGWCTDGYYNFTFVSGRDHDSHGYHLNLTDSLGGRGTQFYPRSLIYRVQNNANPDDPDPFPNYALRATNASYAPRCTHSAASS</sequence>
<evidence type="ECO:0000313" key="2">
    <source>
        <dbReference type="EMBL" id="KAF0315696.1"/>
    </source>
</evidence>
<organism evidence="2 3">
    <name type="scientific">Colletotrichum asianum</name>
    <dbReference type="NCBI Taxonomy" id="702518"/>
    <lineage>
        <taxon>Eukaryota</taxon>
        <taxon>Fungi</taxon>
        <taxon>Dikarya</taxon>
        <taxon>Ascomycota</taxon>
        <taxon>Pezizomycotina</taxon>
        <taxon>Sordariomycetes</taxon>
        <taxon>Hypocreomycetidae</taxon>
        <taxon>Glomerellales</taxon>
        <taxon>Glomerellaceae</taxon>
        <taxon>Colletotrichum</taxon>
        <taxon>Colletotrichum gloeosporioides species complex</taxon>
    </lineage>
</organism>
<accession>A0A8H3VY83</accession>
<dbReference type="AlphaFoldDB" id="A0A8H3VY83"/>
<feature type="chain" id="PRO_5034516754" description="Secreted protein" evidence="1">
    <location>
        <begin position="17"/>
        <end position="166"/>
    </location>
</feature>
<gene>
    <name evidence="2" type="ORF">GQ607_017086</name>
</gene>
<dbReference type="Proteomes" id="UP000434172">
    <property type="component" value="Unassembled WGS sequence"/>
</dbReference>
<evidence type="ECO:0000313" key="3">
    <source>
        <dbReference type="Proteomes" id="UP000434172"/>
    </source>
</evidence>